<protein>
    <submittedName>
        <fullName evidence="4">AD domain-containing protein</fullName>
    </submittedName>
</protein>
<organism evidence="3 4">
    <name type="scientific">Setaria digitata</name>
    <dbReference type="NCBI Taxonomy" id="48799"/>
    <lineage>
        <taxon>Eukaryota</taxon>
        <taxon>Metazoa</taxon>
        <taxon>Ecdysozoa</taxon>
        <taxon>Nematoda</taxon>
        <taxon>Chromadorea</taxon>
        <taxon>Rhabditida</taxon>
        <taxon>Spirurina</taxon>
        <taxon>Spiruromorpha</taxon>
        <taxon>Filarioidea</taxon>
        <taxon>Setariidae</taxon>
        <taxon>Setaria</taxon>
    </lineage>
</organism>
<evidence type="ECO:0000256" key="1">
    <source>
        <dbReference type="SAM" id="MobiDB-lite"/>
    </source>
</evidence>
<feature type="compositionally biased region" description="Polar residues" evidence="1">
    <location>
        <begin position="288"/>
        <end position="298"/>
    </location>
</feature>
<name>A0A915PCW5_9BILA</name>
<dbReference type="PANTHER" id="PTHR13542">
    <property type="entry name" value="LSM12 HOMOLOG"/>
    <property type="match status" value="1"/>
</dbReference>
<dbReference type="Pfam" id="PF09793">
    <property type="entry name" value="AD"/>
    <property type="match status" value="1"/>
</dbReference>
<dbReference type="InterPro" id="IPR048478">
    <property type="entry name" value="LSM12_LSM"/>
</dbReference>
<feature type="region of interest" description="Disordered" evidence="1">
    <location>
        <begin position="76"/>
        <end position="107"/>
    </location>
</feature>
<evidence type="ECO:0000313" key="3">
    <source>
        <dbReference type="Proteomes" id="UP000887581"/>
    </source>
</evidence>
<dbReference type="SMART" id="SM00995">
    <property type="entry name" value="AD"/>
    <property type="match status" value="1"/>
</dbReference>
<dbReference type="InterPro" id="IPR039683">
    <property type="entry name" value="Lsm12-like"/>
</dbReference>
<keyword evidence="3" id="KW-1185">Reference proteome</keyword>
<dbReference type="InterPro" id="IPR019181">
    <property type="entry name" value="LSM12_ABD"/>
</dbReference>
<reference evidence="4" key="1">
    <citation type="submission" date="2022-11" db="UniProtKB">
        <authorList>
            <consortium name="WormBaseParasite"/>
        </authorList>
    </citation>
    <scope>IDENTIFICATION</scope>
</reference>
<dbReference type="InterPro" id="IPR047574">
    <property type="entry name" value="AD"/>
</dbReference>
<dbReference type="WBParaSite" id="sdigi.contig110.g4536.t1">
    <property type="protein sequence ID" value="sdigi.contig110.g4536.t1"/>
    <property type="gene ID" value="sdigi.contig110.g4536"/>
</dbReference>
<feature type="region of interest" description="Disordered" evidence="1">
    <location>
        <begin position="288"/>
        <end position="309"/>
    </location>
</feature>
<dbReference type="PROSITE" id="PS52001">
    <property type="entry name" value="AD"/>
    <property type="match status" value="1"/>
</dbReference>
<dbReference type="AlphaFoldDB" id="A0A915PCW5"/>
<dbReference type="Pfam" id="PF21166">
    <property type="entry name" value="LSM12_LSM"/>
    <property type="match status" value="1"/>
</dbReference>
<accession>A0A915PCW5</accession>
<proteinExistence type="predicted"/>
<sequence length="309" mass="33600">MVVIPARCWNSSDPRISSLSGIFHPFDIDCDSPVSWLYELKEKQRFCREVKWKAQKPMTVFNTRSAATTTAALVASTTTTTAPPSMSEGGTDCGSATHQLSSAHGPAGAVSSNALDNNIVFPVGSVLECRNVLNSTTVGQVICSDQPTRLLVLRDTSGPAGVPLVRIINLALVAQVTCLKDKGNEQSLPWPNLQISTKQVQERMNRAIARKKASIMQTNISIEGQRAFIHLRKTLEHRVEWSGNNIKVLNRVLVQPPYSADSIEPIGDISDTAVASAKEHVRKILTKYRSSQQISTASDDAPADPTPSR</sequence>
<dbReference type="Proteomes" id="UP000887581">
    <property type="component" value="Unplaced"/>
</dbReference>
<evidence type="ECO:0000313" key="4">
    <source>
        <dbReference type="WBParaSite" id="sdigi.contig110.g4536.t1"/>
    </source>
</evidence>
<feature type="domain" description="AD" evidence="2">
    <location>
        <begin position="193"/>
        <end position="293"/>
    </location>
</feature>
<evidence type="ECO:0000259" key="2">
    <source>
        <dbReference type="PROSITE" id="PS52001"/>
    </source>
</evidence>